<evidence type="ECO:0000313" key="2">
    <source>
        <dbReference type="EMBL" id="VFK04335.1"/>
    </source>
</evidence>
<gene>
    <name evidence="2" type="ORF">BECKH772A_GA0070896_104053</name>
    <name evidence="3" type="ORF">BECKH772B_GA0070898_104482</name>
    <name evidence="4" type="ORF">BECKH772C_GA0070978_103482</name>
</gene>
<organism evidence="3">
    <name type="scientific">Candidatus Kentrum eta</name>
    <dbReference type="NCBI Taxonomy" id="2126337"/>
    <lineage>
        <taxon>Bacteria</taxon>
        <taxon>Pseudomonadati</taxon>
        <taxon>Pseudomonadota</taxon>
        <taxon>Gammaproteobacteria</taxon>
        <taxon>Candidatus Kentrum</taxon>
    </lineage>
</organism>
<sequence length="200" mass="23237">MLTNVVHHKQLPFRAVLMDTWYVAKDLMLLIASMNKIYYCPLKSNRQVDDSDAQLPYKRVDSLDWNTQELEYGKQIKIKNFPKDHKVRLFRVETSTSPTDWVVTNDPTEDSTQGARRVCALRWKIEQLHREGKQVTGIECCQCRKARIQRNHIGAAFLVWGFLKTLALKADSTLYRLKHGLLDEYLSLQLSNPSIKFVLA</sequence>
<protein>
    <submittedName>
        <fullName evidence="3">Transposase DDE domain-containing protein</fullName>
    </submittedName>
</protein>
<dbReference type="GO" id="GO:0004803">
    <property type="term" value="F:transposase activity"/>
    <property type="evidence" value="ECO:0007669"/>
    <property type="project" value="InterPro"/>
</dbReference>
<dbReference type="AlphaFoldDB" id="A0A450VI92"/>
<proteinExistence type="predicted"/>
<dbReference type="EMBL" id="CAADFJ010000348">
    <property type="protein sequence ID" value="VFK06408.1"/>
    <property type="molecule type" value="Genomic_DNA"/>
</dbReference>
<dbReference type="InterPro" id="IPR002559">
    <property type="entry name" value="Transposase_11"/>
</dbReference>
<feature type="domain" description="Transposase IS4-like" evidence="1">
    <location>
        <begin position="13"/>
        <end position="160"/>
    </location>
</feature>
<dbReference type="SUPFAM" id="SSF53098">
    <property type="entry name" value="Ribonuclease H-like"/>
    <property type="match status" value="1"/>
</dbReference>
<evidence type="ECO:0000259" key="1">
    <source>
        <dbReference type="Pfam" id="PF01609"/>
    </source>
</evidence>
<name>A0A450VI92_9GAMM</name>
<dbReference type="EMBL" id="CAADFG010000405">
    <property type="protein sequence ID" value="VFK04335.1"/>
    <property type="molecule type" value="Genomic_DNA"/>
</dbReference>
<evidence type="ECO:0000313" key="4">
    <source>
        <dbReference type="EMBL" id="VFK06408.1"/>
    </source>
</evidence>
<evidence type="ECO:0000313" key="3">
    <source>
        <dbReference type="EMBL" id="VFK04478.1"/>
    </source>
</evidence>
<dbReference type="EMBL" id="CAADFI010000448">
    <property type="protein sequence ID" value="VFK04478.1"/>
    <property type="molecule type" value="Genomic_DNA"/>
</dbReference>
<dbReference type="InterPro" id="IPR012337">
    <property type="entry name" value="RNaseH-like_sf"/>
</dbReference>
<reference evidence="3" key="1">
    <citation type="submission" date="2019-02" db="EMBL/GenBank/DDBJ databases">
        <authorList>
            <person name="Gruber-Vodicka R. H."/>
            <person name="Seah K. B. B."/>
        </authorList>
    </citation>
    <scope>NUCLEOTIDE SEQUENCE</scope>
    <source>
        <strain evidence="4">BECK_SA2B12</strain>
        <strain evidence="2">BECK_SA2B15</strain>
        <strain evidence="3">BECK_SA2B20</strain>
    </source>
</reference>
<dbReference type="Pfam" id="PF01609">
    <property type="entry name" value="DDE_Tnp_1"/>
    <property type="match status" value="1"/>
</dbReference>
<dbReference type="GO" id="GO:0003677">
    <property type="term" value="F:DNA binding"/>
    <property type="evidence" value="ECO:0007669"/>
    <property type="project" value="InterPro"/>
</dbReference>
<accession>A0A450VI92</accession>
<dbReference type="GO" id="GO:0006313">
    <property type="term" value="P:DNA transposition"/>
    <property type="evidence" value="ECO:0007669"/>
    <property type="project" value="InterPro"/>
</dbReference>